<dbReference type="AlphaFoldDB" id="A0A1M5SKL1"/>
<evidence type="ECO:0000256" key="1">
    <source>
        <dbReference type="ARBA" id="ARBA00004141"/>
    </source>
</evidence>
<evidence type="ECO:0000313" key="10">
    <source>
        <dbReference type="EMBL" id="SHH38443.1"/>
    </source>
</evidence>
<dbReference type="GO" id="GO:0005886">
    <property type="term" value="C:plasma membrane"/>
    <property type="evidence" value="ECO:0007669"/>
    <property type="project" value="UniProtKB-SubCell"/>
</dbReference>
<sequence length="422" mass="44365">MDLTNLSIAIDNSWVLIATALVFFMQAGFAMVETGFTRAKNASNIIMKNLMDFAVGSLIFWVLGFTLMFGADKAGLIGTGSLFSLGSFDHLGLSIPISTFLIFQTVFCATAATIVSGAMAERTKFKSYLIYSFAISAVIYPIVGHWIWGGGWLANLGFHDFAGSTVVHSIGGWAALMGAYILGPRIGKYGKNGEVNTICAHNITLGALGVFILWFGWFGFNPGSTLSGMDFEATGHIFMTTNLAAAMGATVAMFITWFKNGKPDVGFTLNGALAGLVGITAGCDLVSPGGAVIIGLISAFVVVFGAEFIEKKLKVDDPVGAVSVHGLCGVVGTLCVGLFAVDGGLFYGGGLSMFGIQLLGALAVAVWTLGTTFVLFKAIDKTVGLRVSAEEETVGLDILEHGTTAYPCFYTKAKGMEVPVEK</sequence>
<feature type="transmembrane region" description="Helical" evidence="8">
    <location>
        <begin position="353"/>
        <end position="376"/>
    </location>
</feature>
<dbReference type="NCBIfam" id="TIGR00836">
    <property type="entry name" value="amt"/>
    <property type="match status" value="1"/>
</dbReference>
<evidence type="ECO:0000256" key="6">
    <source>
        <dbReference type="ARBA" id="ARBA00023136"/>
    </source>
</evidence>
<evidence type="ECO:0000256" key="2">
    <source>
        <dbReference type="ARBA" id="ARBA00005887"/>
    </source>
</evidence>
<protein>
    <recommendedName>
        <fullName evidence="8">Ammonium transporter</fullName>
    </recommendedName>
</protein>
<feature type="transmembrane region" description="Helical" evidence="8">
    <location>
        <begin position="128"/>
        <end position="149"/>
    </location>
</feature>
<feature type="transmembrane region" description="Helical" evidence="8">
    <location>
        <begin position="53"/>
        <end position="71"/>
    </location>
</feature>
<evidence type="ECO:0000256" key="4">
    <source>
        <dbReference type="ARBA" id="ARBA00022692"/>
    </source>
</evidence>
<dbReference type="PANTHER" id="PTHR11730">
    <property type="entry name" value="AMMONIUM TRANSPORTER"/>
    <property type="match status" value="1"/>
</dbReference>
<dbReference type="PANTHER" id="PTHR11730:SF89">
    <property type="entry name" value="AMMONIUM TRANSPORTER SLL0108-RELATED"/>
    <property type="match status" value="1"/>
</dbReference>
<keyword evidence="7 8" id="KW-0924">Ammonia transport</keyword>
<gene>
    <name evidence="10" type="ORF">SAMN02745207_00962</name>
</gene>
<evidence type="ECO:0000256" key="7">
    <source>
        <dbReference type="ARBA" id="ARBA00023177"/>
    </source>
</evidence>
<feature type="transmembrane region" description="Helical" evidence="8">
    <location>
        <begin position="321"/>
        <end position="341"/>
    </location>
</feature>
<evidence type="ECO:0000259" key="9">
    <source>
        <dbReference type="Pfam" id="PF00909"/>
    </source>
</evidence>
<feature type="transmembrane region" description="Helical" evidence="8">
    <location>
        <begin position="195"/>
        <end position="217"/>
    </location>
</feature>
<dbReference type="InterPro" id="IPR024041">
    <property type="entry name" value="NH4_transpt_AmtB-like_dom"/>
</dbReference>
<dbReference type="InterPro" id="IPR018047">
    <property type="entry name" value="Ammonium_transpt_CS"/>
</dbReference>
<dbReference type="FunFam" id="1.10.3430.10:FF:000008">
    <property type="entry name" value="Ammonium transporter"/>
    <property type="match status" value="1"/>
</dbReference>
<name>A0A1M5SKL1_9CLOT</name>
<keyword evidence="11" id="KW-1185">Reference proteome</keyword>
<keyword evidence="5 8" id="KW-1133">Transmembrane helix</keyword>
<dbReference type="GO" id="GO:0008519">
    <property type="term" value="F:ammonium channel activity"/>
    <property type="evidence" value="ECO:0007669"/>
    <property type="project" value="InterPro"/>
</dbReference>
<evidence type="ECO:0000256" key="8">
    <source>
        <dbReference type="RuleBase" id="RU362002"/>
    </source>
</evidence>
<dbReference type="RefSeq" id="WP_084133408.1">
    <property type="nucleotide sequence ID" value="NZ_FQXM01000004.1"/>
</dbReference>
<keyword evidence="4 8" id="KW-0812">Transmembrane</keyword>
<evidence type="ECO:0000256" key="5">
    <source>
        <dbReference type="ARBA" id="ARBA00022989"/>
    </source>
</evidence>
<dbReference type="InterPro" id="IPR001905">
    <property type="entry name" value="Ammonium_transpt"/>
</dbReference>
<dbReference type="PROSITE" id="PS01219">
    <property type="entry name" value="AMMONIUM_TRANSP"/>
    <property type="match status" value="1"/>
</dbReference>
<dbReference type="EMBL" id="FQXM01000004">
    <property type="protein sequence ID" value="SHH38443.1"/>
    <property type="molecule type" value="Genomic_DNA"/>
</dbReference>
<comment type="subcellular location">
    <subcellularLocation>
        <location evidence="8">Cell membrane</location>
        <topology evidence="8">Multi-pass membrane protein</topology>
    </subcellularLocation>
    <subcellularLocation>
        <location evidence="1">Membrane</location>
        <topology evidence="1">Multi-pass membrane protein</topology>
    </subcellularLocation>
</comment>
<feature type="transmembrane region" description="Helical" evidence="8">
    <location>
        <begin position="265"/>
        <end position="282"/>
    </location>
</feature>
<accession>A0A1M5SKL1</accession>
<feature type="transmembrane region" description="Helical" evidence="8">
    <location>
        <begin position="288"/>
        <end position="309"/>
    </location>
</feature>
<feature type="transmembrane region" description="Helical" evidence="8">
    <location>
        <begin position="91"/>
        <end position="116"/>
    </location>
</feature>
<feature type="transmembrane region" description="Helical" evidence="8">
    <location>
        <begin position="12"/>
        <end position="32"/>
    </location>
</feature>
<comment type="similarity">
    <text evidence="2 8">Belongs to the ammonia transporter channel (TC 1.A.11.2) family.</text>
</comment>
<organism evidence="10 11">
    <name type="scientific">Clostridium grantii DSM 8605</name>
    <dbReference type="NCBI Taxonomy" id="1121316"/>
    <lineage>
        <taxon>Bacteria</taxon>
        <taxon>Bacillati</taxon>
        <taxon>Bacillota</taxon>
        <taxon>Clostridia</taxon>
        <taxon>Eubacteriales</taxon>
        <taxon>Clostridiaceae</taxon>
        <taxon>Clostridium</taxon>
    </lineage>
</organism>
<dbReference type="SUPFAM" id="SSF111352">
    <property type="entry name" value="Ammonium transporter"/>
    <property type="match status" value="1"/>
</dbReference>
<evidence type="ECO:0000313" key="11">
    <source>
        <dbReference type="Proteomes" id="UP000184447"/>
    </source>
</evidence>
<feature type="transmembrane region" description="Helical" evidence="8">
    <location>
        <begin position="237"/>
        <end position="258"/>
    </location>
</feature>
<feature type="domain" description="Ammonium transporter AmtB-like" evidence="9">
    <location>
        <begin position="14"/>
        <end position="406"/>
    </location>
</feature>
<dbReference type="InterPro" id="IPR029020">
    <property type="entry name" value="Ammonium/urea_transptr"/>
</dbReference>
<dbReference type="Proteomes" id="UP000184447">
    <property type="component" value="Unassembled WGS sequence"/>
</dbReference>
<feature type="transmembrane region" description="Helical" evidence="8">
    <location>
        <begin position="161"/>
        <end position="183"/>
    </location>
</feature>
<reference evidence="10 11" key="1">
    <citation type="submission" date="2016-11" db="EMBL/GenBank/DDBJ databases">
        <authorList>
            <person name="Jaros S."/>
            <person name="Januszkiewicz K."/>
            <person name="Wedrychowicz H."/>
        </authorList>
    </citation>
    <scope>NUCLEOTIDE SEQUENCE [LARGE SCALE GENOMIC DNA]</scope>
    <source>
        <strain evidence="10 11">DSM 8605</strain>
    </source>
</reference>
<dbReference type="Gene3D" id="1.10.3430.10">
    <property type="entry name" value="Ammonium transporter AmtB like domains"/>
    <property type="match status" value="1"/>
</dbReference>
<keyword evidence="3 8" id="KW-0813">Transport</keyword>
<dbReference type="STRING" id="1121316.SAMN02745207_00962"/>
<evidence type="ECO:0000256" key="3">
    <source>
        <dbReference type="ARBA" id="ARBA00022448"/>
    </source>
</evidence>
<dbReference type="Pfam" id="PF00909">
    <property type="entry name" value="Ammonium_transp"/>
    <property type="match status" value="1"/>
</dbReference>
<dbReference type="GO" id="GO:0097272">
    <property type="term" value="P:ammonium homeostasis"/>
    <property type="evidence" value="ECO:0007669"/>
    <property type="project" value="TreeGrafter"/>
</dbReference>
<proteinExistence type="inferred from homology"/>
<dbReference type="OrthoDB" id="9814202at2"/>
<keyword evidence="6 8" id="KW-0472">Membrane</keyword>